<evidence type="ECO:0000313" key="4">
    <source>
        <dbReference type="Proteomes" id="UP001597299"/>
    </source>
</evidence>
<comment type="caution">
    <text evidence="3">The sequence shown here is derived from an EMBL/GenBank/DDBJ whole genome shotgun (WGS) entry which is preliminary data.</text>
</comment>
<accession>A0ABW4Z3M4</accession>
<dbReference type="Pfam" id="PF05163">
    <property type="entry name" value="DinB"/>
    <property type="match status" value="1"/>
</dbReference>
<keyword evidence="4" id="KW-1185">Reference proteome</keyword>
<dbReference type="SUPFAM" id="SSF109854">
    <property type="entry name" value="DinB/YfiT-like putative metalloenzymes"/>
    <property type="match status" value="1"/>
</dbReference>
<dbReference type="EMBL" id="JBHUHD010000001">
    <property type="protein sequence ID" value="MFD2143201.1"/>
    <property type="molecule type" value="Genomic_DNA"/>
</dbReference>
<dbReference type="InterPro" id="IPR034660">
    <property type="entry name" value="DinB/YfiT-like"/>
</dbReference>
<dbReference type="Gene3D" id="1.20.120.450">
    <property type="entry name" value="dinb family like domain"/>
    <property type="match status" value="1"/>
</dbReference>
<organism evidence="3 4">
    <name type="scientific">Ancylobacter oerskovii</name>
    <dbReference type="NCBI Taxonomy" id="459519"/>
    <lineage>
        <taxon>Bacteria</taxon>
        <taxon>Pseudomonadati</taxon>
        <taxon>Pseudomonadota</taxon>
        <taxon>Alphaproteobacteria</taxon>
        <taxon>Hyphomicrobiales</taxon>
        <taxon>Xanthobacteraceae</taxon>
        <taxon>Ancylobacter</taxon>
    </lineage>
</organism>
<evidence type="ECO:0000313" key="3">
    <source>
        <dbReference type="EMBL" id="MFD2143201.1"/>
    </source>
</evidence>
<reference evidence="4" key="1">
    <citation type="journal article" date="2019" name="Int. J. Syst. Evol. Microbiol.">
        <title>The Global Catalogue of Microorganisms (GCM) 10K type strain sequencing project: providing services to taxonomists for standard genome sequencing and annotation.</title>
        <authorList>
            <consortium name="The Broad Institute Genomics Platform"/>
            <consortium name="The Broad Institute Genome Sequencing Center for Infectious Disease"/>
            <person name="Wu L."/>
            <person name="Ma J."/>
        </authorList>
    </citation>
    <scope>NUCLEOTIDE SEQUENCE [LARGE SCALE GENOMIC DNA]</scope>
    <source>
        <strain evidence="4">CCM 7435</strain>
    </source>
</reference>
<keyword evidence="2" id="KW-0479">Metal-binding</keyword>
<dbReference type="RefSeq" id="WP_213355757.1">
    <property type="nucleotide sequence ID" value="NZ_JAHBGB010000044.1"/>
</dbReference>
<sequence length="177" mass="19794">MVAHRYSSLAHYNAWANHRVYEAAARLSPAQYMQDRGAFFGSVHGTLNHMLVADRIWMRRFTGNGEAAWSLDTILFQEFDALRPARTAEDARIIDFVAALDDAALTSTISYRNSSGAAFTQPLDAALDHFFNHQTHHRGQVHALLSAFLGNADTPSLDLIRFQRENAVDAPFRASMT</sequence>
<dbReference type="PANTHER" id="PTHR37302:SF1">
    <property type="entry name" value="PROTEIN DINB"/>
    <property type="match status" value="1"/>
</dbReference>
<comment type="similarity">
    <text evidence="1">Belongs to the DinB family.</text>
</comment>
<dbReference type="PANTHER" id="PTHR37302">
    <property type="entry name" value="SLR1116 PROTEIN"/>
    <property type="match status" value="1"/>
</dbReference>
<name>A0ABW4Z3M4_9HYPH</name>
<evidence type="ECO:0000256" key="1">
    <source>
        <dbReference type="ARBA" id="ARBA00008635"/>
    </source>
</evidence>
<gene>
    <name evidence="3" type="ORF">ACFSNC_22575</name>
</gene>
<protein>
    <submittedName>
        <fullName evidence="3">DinB family protein</fullName>
    </submittedName>
</protein>
<dbReference type="Proteomes" id="UP001597299">
    <property type="component" value="Unassembled WGS sequence"/>
</dbReference>
<evidence type="ECO:0000256" key="2">
    <source>
        <dbReference type="ARBA" id="ARBA00022723"/>
    </source>
</evidence>
<proteinExistence type="inferred from homology"/>
<dbReference type="InterPro" id="IPR007837">
    <property type="entry name" value="DinB"/>
</dbReference>